<evidence type="ECO:0000313" key="2">
    <source>
        <dbReference type="EMBL" id="ADB15755.1"/>
    </source>
</evidence>
<dbReference type="Proteomes" id="UP000001887">
    <property type="component" value="Chromosome"/>
</dbReference>
<evidence type="ECO:0008006" key="4">
    <source>
        <dbReference type="Google" id="ProtNLM"/>
    </source>
</evidence>
<sequence length="207" mass="22818" precursor="true">MHHVCAQARHLVFSMHLKCFAWSLCATAGGAMLLLSSQPSIVVAAEPAADTPLEQLADSLASWNKLKEKSGGNYRYQVRRASFVGASETEVAVENGKVVMRRYRTFTPPAPVDPSNPNAAAQPDYAWTEEGDKLGTHKEGAPAKTIDELYAVAQEVLTKKLEPHERLYVKYDDRGLLSYCFYVDTRIADDAPSTGVFLTKIELSEPK</sequence>
<name>D2R8D8_PIRSD</name>
<dbReference type="HOGENOM" id="CLU_1325334_0_0_0"/>
<protein>
    <recommendedName>
        <fullName evidence="4">PepSY domain-containing protein</fullName>
    </recommendedName>
</protein>
<feature type="chain" id="PRO_5003036109" description="PepSY domain-containing protein" evidence="1">
    <location>
        <begin position="45"/>
        <end position="207"/>
    </location>
</feature>
<keyword evidence="1" id="KW-0732">Signal</keyword>
<evidence type="ECO:0000313" key="3">
    <source>
        <dbReference type="Proteomes" id="UP000001887"/>
    </source>
</evidence>
<dbReference type="KEGG" id="psl:Psta_1072"/>
<keyword evidence="3" id="KW-1185">Reference proteome</keyword>
<accession>D2R8D8</accession>
<reference evidence="2 3" key="1">
    <citation type="journal article" date="2009" name="Stand. Genomic Sci.">
        <title>Complete genome sequence of Pirellula staleyi type strain (ATCC 27377).</title>
        <authorList>
            <person name="Clum A."/>
            <person name="Tindall B.J."/>
            <person name="Sikorski J."/>
            <person name="Ivanova N."/>
            <person name="Mavrommatis K."/>
            <person name="Lucas S."/>
            <person name="Glavina del Rio T."/>
            <person name="Nolan M."/>
            <person name="Chen F."/>
            <person name="Tice H."/>
            <person name="Pitluck S."/>
            <person name="Cheng J.F."/>
            <person name="Chertkov O."/>
            <person name="Brettin T."/>
            <person name="Han C."/>
            <person name="Detter J.C."/>
            <person name="Kuske C."/>
            <person name="Bruce D."/>
            <person name="Goodwin L."/>
            <person name="Ovchinikova G."/>
            <person name="Pati A."/>
            <person name="Mikhailova N."/>
            <person name="Chen A."/>
            <person name="Palaniappan K."/>
            <person name="Land M."/>
            <person name="Hauser L."/>
            <person name="Chang Y.J."/>
            <person name="Jeffries C.D."/>
            <person name="Chain P."/>
            <person name="Rohde M."/>
            <person name="Goker M."/>
            <person name="Bristow J."/>
            <person name="Eisen J.A."/>
            <person name="Markowitz V."/>
            <person name="Hugenholtz P."/>
            <person name="Kyrpides N.C."/>
            <person name="Klenk H.P."/>
            <person name="Lapidus A."/>
        </authorList>
    </citation>
    <scope>NUCLEOTIDE SEQUENCE [LARGE SCALE GENOMIC DNA]</scope>
    <source>
        <strain evidence="3">ATCC 27377 / DSM 6068 / ICPB 4128</strain>
    </source>
</reference>
<evidence type="ECO:0000256" key="1">
    <source>
        <dbReference type="SAM" id="SignalP"/>
    </source>
</evidence>
<dbReference type="AlphaFoldDB" id="D2R8D8"/>
<dbReference type="EMBL" id="CP001848">
    <property type="protein sequence ID" value="ADB15755.1"/>
    <property type="molecule type" value="Genomic_DNA"/>
</dbReference>
<feature type="signal peptide" evidence="1">
    <location>
        <begin position="1"/>
        <end position="44"/>
    </location>
</feature>
<proteinExistence type="predicted"/>
<organism evidence="2 3">
    <name type="scientific">Pirellula staleyi (strain ATCC 27377 / DSM 6068 / ICPB 4128)</name>
    <name type="common">Pirella staleyi</name>
    <dbReference type="NCBI Taxonomy" id="530564"/>
    <lineage>
        <taxon>Bacteria</taxon>
        <taxon>Pseudomonadati</taxon>
        <taxon>Planctomycetota</taxon>
        <taxon>Planctomycetia</taxon>
        <taxon>Pirellulales</taxon>
        <taxon>Pirellulaceae</taxon>
        <taxon>Pirellula</taxon>
    </lineage>
</organism>
<gene>
    <name evidence="2" type="ordered locus">Psta_1072</name>
</gene>